<name>A0A9W3DF88_RAPSA</name>
<keyword evidence="2" id="KW-1185">Reference proteome</keyword>
<organism evidence="2 3">
    <name type="scientific">Raphanus sativus</name>
    <name type="common">Radish</name>
    <name type="synonym">Raphanus raphanistrum var. sativus</name>
    <dbReference type="NCBI Taxonomy" id="3726"/>
    <lineage>
        <taxon>Eukaryota</taxon>
        <taxon>Viridiplantae</taxon>
        <taxon>Streptophyta</taxon>
        <taxon>Embryophyta</taxon>
        <taxon>Tracheophyta</taxon>
        <taxon>Spermatophyta</taxon>
        <taxon>Magnoliopsida</taxon>
        <taxon>eudicotyledons</taxon>
        <taxon>Gunneridae</taxon>
        <taxon>Pentapetalae</taxon>
        <taxon>rosids</taxon>
        <taxon>malvids</taxon>
        <taxon>Brassicales</taxon>
        <taxon>Brassicaceae</taxon>
        <taxon>Brassiceae</taxon>
        <taxon>Raphanus</taxon>
    </lineage>
</organism>
<dbReference type="PANTHER" id="PTHR31681:SF62">
    <property type="entry name" value="GENOME ASSEMBLY, CHROMOSOME: A07"/>
    <property type="match status" value="1"/>
</dbReference>
<feature type="domain" description="KIB1-4 beta-propeller" evidence="1">
    <location>
        <begin position="27"/>
        <end position="257"/>
    </location>
</feature>
<reference evidence="2" key="1">
    <citation type="journal article" date="2019" name="Database">
        <title>The radish genome database (RadishGD): an integrated information resource for radish genomics.</title>
        <authorList>
            <person name="Yu H.J."/>
            <person name="Baek S."/>
            <person name="Lee Y.J."/>
            <person name="Cho A."/>
            <person name="Mun J.H."/>
        </authorList>
    </citation>
    <scope>NUCLEOTIDE SEQUENCE [LARGE SCALE GENOMIC DNA]</scope>
    <source>
        <strain evidence="2">cv. WK10039</strain>
    </source>
</reference>
<evidence type="ECO:0000313" key="2">
    <source>
        <dbReference type="Proteomes" id="UP000504610"/>
    </source>
</evidence>
<dbReference type="Proteomes" id="UP000504610">
    <property type="component" value="Chromosome 3"/>
</dbReference>
<reference evidence="3" key="2">
    <citation type="submission" date="2025-08" db="UniProtKB">
        <authorList>
            <consortium name="RefSeq"/>
        </authorList>
    </citation>
    <scope>IDENTIFICATION</scope>
    <source>
        <tissue evidence="3">Leaf</tissue>
    </source>
</reference>
<dbReference type="KEGG" id="rsz:108845423"/>
<dbReference type="Pfam" id="PF03478">
    <property type="entry name" value="Beta-prop_KIB1-4"/>
    <property type="match status" value="1"/>
</dbReference>
<dbReference type="RefSeq" id="XP_056862397.1">
    <property type="nucleotide sequence ID" value="XM_057006417.1"/>
</dbReference>
<protein>
    <submittedName>
        <fullName evidence="3">Uncharacterized protein LOC108845423</fullName>
    </submittedName>
</protein>
<evidence type="ECO:0000259" key="1">
    <source>
        <dbReference type="Pfam" id="PF03478"/>
    </source>
</evidence>
<dbReference type="PANTHER" id="PTHR31681">
    <property type="entry name" value="C2H2-LIKE ZINC FINGER PROTEIN"/>
    <property type="match status" value="1"/>
</dbReference>
<proteinExistence type="predicted"/>
<accession>A0A9W3DF88</accession>
<dbReference type="AlphaFoldDB" id="A0A9W3DF88"/>
<dbReference type="GeneID" id="108845423"/>
<evidence type="ECO:0000313" key="3">
    <source>
        <dbReference type="RefSeq" id="XP_056862397.1"/>
    </source>
</evidence>
<sequence length="259" mass="29568">MASIGRLMITDFSGPSCWTRVLEKTVPLNLIRETGTKGASYGWIFTLKEDGTKPRLVDDLNPGVSESDGCEISLPDLVTLPHCQTRLVTNVAMSSSSPHDENCILAVKFAGPQLSLCRPAQENNKWVNIRIDDPGFFSSRVMYSKRDKKFAMPSFGGGSFIGYWDLGENLEKPKGQHFSDYDNPELLPSHWERLDSCCTSVELVESRATDEMFMIKRFRENGYNDGRMEEYRIWVFKQVDSSSQWFYIKNIEDLCIFRV</sequence>
<gene>
    <name evidence="3" type="primary">LOC108845423</name>
</gene>
<dbReference type="InterPro" id="IPR005174">
    <property type="entry name" value="KIB1-4_b-propeller"/>
</dbReference>